<dbReference type="EMBL" id="JANVFU010000006">
    <property type="protein sequence ID" value="KAJ3745102.1"/>
    <property type="molecule type" value="Genomic_DNA"/>
</dbReference>
<keyword evidence="2" id="KW-1185">Reference proteome</keyword>
<comment type="caution">
    <text evidence="1">The sequence shown here is derived from an EMBL/GenBank/DDBJ whole genome shotgun (WGS) entry which is preliminary data.</text>
</comment>
<evidence type="ECO:0008006" key="3">
    <source>
        <dbReference type="Google" id="ProtNLM"/>
    </source>
</evidence>
<evidence type="ECO:0000313" key="2">
    <source>
        <dbReference type="Proteomes" id="UP001142393"/>
    </source>
</evidence>
<proteinExistence type="predicted"/>
<evidence type="ECO:0000313" key="1">
    <source>
        <dbReference type="EMBL" id="KAJ3745102.1"/>
    </source>
</evidence>
<organism evidence="1 2">
    <name type="scientific">Lentinula detonsa</name>
    <dbReference type="NCBI Taxonomy" id="2804962"/>
    <lineage>
        <taxon>Eukaryota</taxon>
        <taxon>Fungi</taxon>
        <taxon>Dikarya</taxon>
        <taxon>Basidiomycota</taxon>
        <taxon>Agaricomycotina</taxon>
        <taxon>Agaricomycetes</taxon>
        <taxon>Agaricomycetidae</taxon>
        <taxon>Agaricales</taxon>
        <taxon>Marasmiineae</taxon>
        <taxon>Omphalotaceae</taxon>
        <taxon>Lentinula</taxon>
    </lineage>
</organism>
<sequence length="523" mass="59290">MSKQSSQLVLMQDSNGEPSREIQSVLMRHHSEQTINSSDTDTPCPLIHQFPVEILARIFFECLPDPMSVPFDCAQLWNLGRICSRWRSVVCLEMPLTWSTIKISFRSSTARAARLSRHSAEIMRVCIQRTRECPLTIAFTCASDVGATARDDWLRCLDSLVAVSERWKSIDFFIPITVLSRLLPAKGRLKSLEVLNLSLEPQNARSLPRAVDIFEDAPKLTCVTMSSHLSLDTFRLPWKQIIEYRTKLMEVWNCVEVLHHAPHLRALHAKLERARGNISGDTASPYSDHLDHKTFSYESLTSLSINGLMRPGYEHELFLRLLQVSSDSDKANVTQILFPSLTNFRLATSSGSLINFAALPLAGSCFGSLLTKVTIRSVFDALADYSGAKDFLLGLPMVRQLTFGVCFHHNQDVVHILYEILSLPSSSDSGWPLVVLPKLEVLVLDIDYDNKDLLMPSWVIDPLKKMIRSRRTKDFVRRCVPLQKFHLYLASWETPRESFAKGLQDLTEEGFEIRVLRGLFAQV</sequence>
<dbReference type="AlphaFoldDB" id="A0A9W8P1I6"/>
<accession>A0A9W8P1I6</accession>
<dbReference type="Proteomes" id="UP001142393">
    <property type="component" value="Unassembled WGS sequence"/>
</dbReference>
<protein>
    <recommendedName>
        <fullName evidence="3">F-box domain-containing protein</fullName>
    </recommendedName>
</protein>
<reference evidence="1 2" key="1">
    <citation type="journal article" date="2023" name="Proc. Natl. Acad. Sci. U.S.A.">
        <title>A global phylogenomic analysis of the shiitake genus Lentinula.</title>
        <authorList>
            <person name="Sierra-Patev S."/>
            <person name="Min B."/>
            <person name="Naranjo-Ortiz M."/>
            <person name="Looney B."/>
            <person name="Konkel Z."/>
            <person name="Slot J.C."/>
            <person name="Sakamoto Y."/>
            <person name="Steenwyk J.L."/>
            <person name="Rokas A."/>
            <person name="Carro J."/>
            <person name="Camarero S."/>
            <person name="Ferreira P."/>
            <person name="Molpeceres G."/>
            <person name="Ruiz-Duenas F.J."/>
            <person name="Serrano A."/>
            <person name="Henrissat B."/>
            <person name="Drula E."/>
            <person name="Hughes K.W."/>
            <person name="Mata J.L."/>
            <person name="Ishikawa N.K."/>
            <person name="Vargas-Isla R."/>
            <person name="Ushijima S."/>
            <person name="Smith C.A."/>
            <person name="Donoghue J."/>
            <person name="Ahrendt S."/>
            <person name="Andreopoulos W."/>
            <person name="He G."/>
            <person name="LaButti K."/>
            <person name="Lipzen A."/>
            <person name="Ng V."/>
            <person name="Riley R."/>
            <person name="Sandor L."/>
            <person name="Barry K."/>
            <person name="Martinez A.T."/>
            <person name="Xiao Y."/>
            <person name="Gibbons J.G."/>
            <person name="Terashima K."/>
            <person name="Grigoriev I.V."/>
            <person name="Hibbett D."/>
        </authorList>
    </citation>
    <scope>NUCLEOTIDE SEQUENCE [LARGE SCALE GENOMIC DNA]</scope>
    <source>
        <strain evidence="1 2">TFB7810</strain>
    </source>
</reference>
<gene>
    <name evidence="1" type="ORF">DFH05DRAFT_1492289</name>
</gene>
<name>A0A9W8P1I6_9AGAR</name>